<evidence type="ECO:0000313" key="3">
    <source>
        <dbReference type="Proteomes" id="UP000037251"/>
    </source>
</evidence>
<comment type="caution">
    <text evidence="2">The sequence shown here is derived from an EMBL/GenBank/DDBJ whole genome shotgun (WGS) entry which is preliminary data.</text>
</comment>
<dbReference type="EMBL" id="LGUS01000210">
    <property type="protein sequence ID" value="KOG30544.1"/>
    <property type="molecule type" value="Genomic_DNA"/>
</dbReference>
<feature type="chain" id="PRO_5011858626" description="Peptidase inhibitor family I36" evidence="1">
    <location>
        <begin position="32"/>
        <end position="157"/>
    </location>
</feature>
<keyword evidence="1" id="KW-0732">Signal</keyword>
<dbReference type="RefSeq" id="WP_030041172.1">
    <property type="nucleotide sequence ID" value="NZ_KL575606.1"/>
</dbReference>
<evidence type="ECO:0000313" key="2">
    <source>
        <dbReference type="EMBL" id="KOG30544.1"/>
    </source>
</evidence>
<accession>A0A0L8KXK5</accession>
<evidence type="ECO:0000256" key="1">
    <source>
        <dbReference type="SAM" id="SignalP"/>
    </source>
</evidence>
<feature type="signal peptide" evidence="1">
    <location>
        <begin position="1"/>
        <end position="31"/>
    </location>
</feature>
<dbReference type="OrthoDB" id="4302020at2"/>
<dbReference type="AlphaFoldDB" id="A0A0L8KXK5"/>
<dbReference type="PATRIC" id="fig|67356.5.peg.7254"/>
<dbReference type="eggNOG" id="ENOG503220T">
    <property type="taxonomic scope" value="Bacteria"/>
</dbReference>
<protein>
    <recommendedName>
        <fullName evidence="4">Peptidase inhibitor family I36</fullName>
    </recommendedName>
</protein>
<organism evidence="2 3">
    <name type="scientific">Streptomyces resistomycificus</name>
    <dbReference type="NCBI Taxonomy" id="67356"/>
    <lineage>
        <taxon>Bacteria</taxon>
        <taxon>Bacillati</taxon>
        <taxon>Actinomycetota</taxon>
        <taxon>Actinomycetes</taxon>
        <taxon>Kitasatosporales</taxon>
        <taxon>Streptomycetaceae</taxon>
        <taxon>Streptomyces</taxon>
        <taxon>Streptomyces aurantiacus group</taxon>
    </lineage>
</organism>
<name>A0A0L8KXK5_9ACTN</name>
<gene>
    <name evidence="2" type="ORF">ADK37_33915</name>
</gene>
<keyword evidence="3" id="KW-1185">Reference proteome</keyword>
<dbReference type="Proteomes" id="UP000037251">
    <property type="component" value="Unassembled WGS sequence"/>
</dbReference>
<evidence type="ECO:0008006" key="4">
    <source>
        <dbReference type="Google" id="ProtNLM"/>
    </source>
</evidence>
<sequence length="157" mass="17032">MRKLPGALTSTLLTVGLAASFTPLLASPAAAASMYDCTYPQVCVYEGPYASRNVNGSFQSTAYQNMPTGIQNDPDAVVNTRNDDSVWLIDTRPSPDAYICIPKNRAVNLGNYDHPIPERGTWANDVDTIKIWGDPDDGLCSGANDVRQGRIPDGWRP</sequence>
<reference evidence="3" key="1">
    <citation type="submission" date="2015-07" db="EMBL/GenBank/DDBJ databases">
        <authorList>
            <person name="Ju K.-S."/>
            <person name="Doroghazi J.R."/>
            <person name="Metcalf W.W."/>
        </authorList>
    </citation>
    <scope>NUCLEOTIDE SEQUENCE [LARGE SCALE GENOMIC DNA]</scope>
    <source>
        <strain evidence="3">NRRL 2290</strain>
    </source>
</reference>
<proteinExistence type="predicted"/>